<evidence type="ECO:0000256" key="10">
    <source>
        <dbReference type="PIRNR" id="PIRNR038927"/>
    </source>
</evidence>
<feature type="active site" evidence="11">
    <location>
        <position position="72"/>
    </location>
</feature>
<feature type="binding site" evidence="13">
    <location>
        <position position="158"/>
    </location>
    <ligand>
        <name>heme</name>
        <dbReference type="ChEBI" id="CHEBI:30413"/>
    </ligand>
</feature>
<dbReference type="PANTHER" id="PTHR42821">
    <property type="entry name" value="CATALASE"/>
    <property type="match status" value="1"/>
</dbReference>
<comment type="cofactor">
    <cofactor evidence="1 10 12">
        <name>heme</name>
        <dbReference type="ChEBI" id="CHEBI:30413"/>
    </cofactor>
</comment>
<evidence type="ECO:0000256" key="1">
    <source>
        <dbReference type="ARBA" id="ARBA00001971"/>
    </source>
</evidence>
<comment type="catalytic activity">
    <reaction evidence="10 15">
        <text>2 H2O2 = O2 + 2 H2O</text>
        <dbReference type="Rhea" id="RHEA:20309"/>
        <dbReference type="ChEBI" id="CHEBI:15377"/>
        <dbReference type="ChEBI" id="CHEBI:15379"/>
        <dbReference type="ChEBI" id="CHEBI:16240"/>
        <dbReference type="EC" id="1.11.1.6"/>
    </reaction>
</comment>
<dbReference type="FunFam" id="2.40.180.10:FF:000003">
    <property type="entry name" value="Catalase"/>
    <property type="match status" value="1"/>
</dbReference>
<feature type="active site" evidence="11">
    <location>
        <position position="145"/>
    </location>
</feature>
<feature type="binding site" evidence="13">
    <location>
        <position position="109"/>
    </location>
    <ligand>
        <name>heme</name>
        <dbReference type="ChEBI" id="CHEBI:30413"/>
    </ligand>
</feature>
<evidence type="ECO:0000256" key="6">
    <source>
        <dbReference type="ARBA" id="ARBA00022723"/>
    </source>
</evidence>
<dbReference type="GO" id="GO:0046872">
    <property type="term" value="F:metal ion binding"/>
    <property type="evidence" value="ECO:0007669"/>
    <property type="project" value="UniProtKB-KW"/>
</dbReference>
<dbReference type="InterPro" id="IPR002226">
    <property type="entry name" value="Catalase_haem_BS"/>
</dbReference>
<dbReference type="InterPro" id="IPR010582">
    <property type="entry name" value="Catalase_immune_responsive"/>
</dbReference>
<dbReference type="SMART" id="SM01060">
    <property type="entry name" value="Catalase"/>
    <property type="match status" value="1"/>
</dbReference>
<dbReference type="InterPro" id="IPR041399">
    <property type="entry name" value="Catalase_large_C"/>
</dbReference>
<feature type="region of interest" description="Disordered" evidence="16">
    <location>
        <begin position="1"/>
        <end position="44"/>
    </location>
</feature>
<evidence type="ECO:0000256" key="3">
    <source>
        <dbReference type="ARBA" id="ARBA00012314"/>
    </source>
</evidence>
<name>A0A1E4R145_9BACI</name>
<dbReference type="InterPro" id="IPR024712">
    <property type="entry name" value="Catalase_clade2"/>
</dbReference>
<dbReference type="Pfam" id="PF00199">
    <property type="entry name" value="Catalase"/>
    <property type="match status" value="1"/>
</dbReference>
<feature type="binding site" evidence="13">
    <location>
        <position position="355"/>
    </location>
    <ligand>
        <name>heme</name>
        <dbReference type="ChEBI" id="CHEBI:30413"/>
    </ligand>
</feature>
<feature type="binding site" description="axial binding residue" evidence="12">
    <location>
        <position position="359"/>
    </location>
    <ligand>
        <name>heme</name>
        <dbReference type="ChEBI" id="CHEBI:30413"/>
    </ligand>
    <ligandPart>
        <name>Fe</name>
        <dbReference type="ChEBI" id="CHEBI:18248"/>
    </ligandPart>
</feature>
<dbReference type="PRINTS" id="PR00067">
    <property type="entry name" value="CATALASE"/>
</dbReference>
<dbReference type="GO" id="GO:0004096">
    <property type="term" value="F:catalase activity"/>
    <property type="evidence" value="ECO:0007669"/>
    <property type="project" value="UniProtKB-UniRule"/>
</dbReference>
<dbReference type="InterPro" id="IPR011614">
    <property type="entry name" value="Catalase_core"/>
</dbReference>
<dbReference type="GO" id="GO:0042744">
    <property type="term" value="P:hydrogen peroxide catabolic process"/>
    <property type="evidence" value="ECO:0007669"/>
    <property type="project" value="UniProtKB-UniRule"/>
</dbReference>
<sequence length="661" mass="75053">MKKEINQKQQQLEAFRVSDKNQPLTTNQGLKISEDEHSLKAGDRGPTLLEDFHFREKMTHFDHERIPERVVHARGSAAHGIFETYECASDITKAQFLNGKGTKTPVFVRFSTVAGSRGSADTVRDARGFATKFYTQEGNYDLVGNNIPVFFIQDAIKFPDFVHAVKPEPNNEIPQAQSAHDTFWDFIANNQETAHMVMWHMSDRSIPRSYRMMEGFGVNTYRFINAEGKSHFVKFHWKPVLGVKSLVWEEAQIIAGKDPDFHRRDLWDSIERGDYPEWELGVQLIPLEDEFKFSFDILDATKIWPEEEVPVRILGKMTLNKNVDNFFAETEQAAFHVGHVVPGIDFSNDPLLQGRLFSYTDTQLIRLGGPNFHEIPINKPICPFHNNQRDGYGRQTINVGQVSYHKNSLADNTPSPVPEAEGGYTHFEEKVEGHKVRARSESFKDHFTQARLFWLSMTDIEKEHIINAFSFELGKVKNKGIRKQIVDMFAHVSHTLATAIADNIGIVPPVQVEVPNILQTSPAVSQILNAVESVKTFKVAVIVAENTEENLNDLIATLLSKNIVVELVSTKQGLLNGFEIHETFATASSVLYDGVYVTGSYHDSHQQIKAEQFIEEAYQHFKTIGLAKNISFSQHIANKNGVANNLPSFIQLLSKHRHWER</sequence>
<dbReference type="CDD" id="cd08155">
    <property type="entry name" value="catalase_clade_2"/>
    <property type="match status" value="1"/>
</dbReference>
<evidence type="ECO:0000256" key="12">
    <source>
        <dbReference type="PIRSR" id="PIRSR038927-2"/>
    </source>
</evidence>
<gene>
    <name evidence="18" type="ORF">BG258_19230</name>
</gene>
<dbReference type="GO" id="GO:0020037">
    <property type="term" value="F:heme binding"/>
    <property type="evidence" value="ECO:0007669"/>
    <property type="project" value="UniProtKB-UniRule"/>
</dbReference>
<evidence type="ECO:0000256" key="14">
    <source>
        <dbReference type="PIRSR" id="PIRSR038927-4"/>
    </source>
</evidence>
<dbReference type="PROSITE" id="PS00438">
    <property type="entry name" value="CATALASE_2"/>
    <property type="match status" value="1"/>
</dbReference>
<dbReference type="PROSITE" id="PS51402">
    <property type="entry name" value="CATALASE_3"/>
    <property type="match status" value="1"/>
</dbReference>
<feature type="compositionally biased region" description="Basic and acidic residues" evidence="16">
    <location>
        <begin position="32"/>
        <end position="43"/>
    </location>
</feature>
<proteinExistence type="inferred from homology"/>
<dbReference type="Gene3D" id="1.20.1370.20">
    <property type="match status" value="1"/>
</dbReference>
<dbReference type="OrthoDB" id="9760293at2"/>
<evidence type="ECO:0000256" key="15">
    <source>
        <dbReference type="RuleBase" id="RU000498"/>
    </source>
</evidence>
<dbReference type="AlphaFoldDB" id="A0A1E4R145"/>
<keyword evidence="8 10" id="KW-0408">Iron</keyword>
<dbReference type="RefSeq" id="WP_069482781.1">
    <property type="nucleotide sequence ID" value="NZ_KV766182.1"/>
</dbReference>
<dbReference type="Proteomes" id="UP000094784">
    <property type="component" value="Unassembled WGS sequence"/>
</dbReference>
<dbReference type="Gene3D" id="2.40.180.10">
    <property type="entry name" value="Catalase core domain"/>
    <property type="match status" value="1"/>
</dbReference>
<comment type="function">
    <text evidence="10">Decomposes hydrogen peroxide into water and oxygen; serves to protect cells from the toxic effects of hydrogen peroxide.</text>
</comment>
<evidence type="ECO:0000259" key="17">
    <source>
        <dbReference type="SMART" id="SM01060"/>
    </source>
</evidence>
<dbReference type="PANTHER" id="PTHR42821:SF1">
    <property type="entry name" value="CATALASE-B"/>
    <property type="match status" value="1"/>
</dbReference>
<feature type="domain" description="Catalase core" evidence="17">
    <location>
        <begin position="25"/>
        <end position="413"/>
    </location>
</feature>
<dbReference type="InterPro" id="IPR029062">
    <property type="entry name" value="Class_I_gatase-like"/>
</dbReference>
<dbReference type="Pfam" id="PF06628">
    <property type="entry name" value="Catalase-rel"/>
    <property type="match status" value="1"/>
</dbReference>
<dbReference type="SUPFAM" id="SSF56634">
    <property type="entry name" value="Heme-dependent catalase-like"/>
    <property type="match status" value="1"/>
</dbReference>
<dbReference type="EMBL" id="MECQ01000002">
    <property type="protein sequence ID" value="ODV54190.1"/>
    <property type="molecule type" value="Genomic_DNA"/>
</dbReference>
<comment type="caution">
    <text evidence="18">The sequence shown here is derived from an EMBL/GenBank/DDBJ whole genome shotgun (WGS) entry which is preliminary data.</text>
</comment>
<dbReference type="EC" id="1.11.1.6" evidence="3 10"/>
<dbReference type="InterPro" id="IPR020835">
    <property type="entry name" value="Catalase_sf"/>
</dbReference>
<evidence type="ECO:0000256" key="13">
    <source>
        <dbReference type="PIRSR" id="PIRSR038927-3"/>
    </source>
</evidence>
<feature type="compositionally biased region" description="Polar residues" evidence="16">
    <location>
        <begin position="20"/>
        <end position="30"/>
    </location>
</feature>
<accession>A0A1E4R145</accession>
<feature type="cross-link" description="3'-histidyl-3-tyrosine (His-Tyr)" evidence="14">
    <location>
        <begin position="336"/>
        <end position="359"/>
    </location>
</feature>
<keyword evidence="5 10" id="KW-0349">Heme</keyword>
<evidence type="ECO:0000256" key="9">
    <source>
        <dbReference type="ARBA" id="ARBA00023324"/>
    </source>
</evidence>
<evidence type="ECO:0000256" key="11">
    <source>
        <dbReference type="PIRSR" id="PIRSR038927-1"/>
    </source>
</evidence>
<dbReference type="GO" id="GO:0005829">
    <property type="term" value="C:cytosol"/>
    <property type="evidence" value="ECO:0007669"/>
    <property type="project" value="TreeGrafter"/>
</dbReference>
<evidence type="ECO:0000313" key="19">
    <source>
        <dbReference type="Proteomes" id="UP000094784"/>
    </source>
</evidence>
<organism evidence="18 19">
    <name type="scientific">Lysinibacillus fusiformis</name>
    <dbReference type="NCBI Taxonomy" id="28031"/>
    <lineage>
        <taxon>Bacteria</taxon>
        <taxon>Bacillati</taxon>
        <taxon>Bacillota</taxon>
        <taxon>Bacilli</taxon>
        <taxon>Bacillales</taxon>
        <taxon>Bacillaceae</taxon>
        <taxon>Lysinibacillus</taxon>
    </lineage>
</organism>
<evidence type="ECO:0000256" key="16">
    <source>
        <dbReference type="SAM" id="MobiDB-lite"/>
    </source>
</evidence>
<comment type="similarity">
    <text evidence="2">Belongs to the catalase family. HPII subfamily.</text>
</comment>
<evidence type="ECO:0000256" key="5">
    <source>
        <dbReference type="ARBA" id="ARBA00022617"/>
    </source>
</evidence>
<dbReference type="Gene3D" id="3.40.50.880">
    <property type="match status" value="1"/>
</dbReference>
<dbReference type="InterPro" id="IPR043156">
    <property type="entry name" value="Catalase_clade2_helical"/>
</dbReference>
<feature type="binding site" evidence="13">
    <location>
        <position position="69"/>
    </location>
    <ligand>
        <name>heme</name>
        <dbReference type="ChEBI" id="CHEBI:30413"/>
    </ligand>
</feature>
<dbReference type="InterPro" id="IPR024708">
    <property type="entry name" value="Catalase_AS"/>
</dbReference>
<evidence type="ECO:0000256" key="4">
    <source>
        <dbReference type="ARBA" id="ARBA00022559"/>
    </source>
</evidence>
<keyword evidence="9 10" id="KW-0376">Hydrogen peroxide</keyword>
<evidence type="ECO:0000256" key="7">
    <source>
        <dbReference type="ARBA" id="ARBA00023002"/>
    </source>
</evidence>
<keyword evidence="7 10" id="KW-0560">Oxidoreductase</keyword>
<evidence type="ECO:0000256" key="2">
    <source>
        <dbReference type="ARBA" id="ARBA00010660"/>
    </source>
</evidence>
<evidence type="ECO:0000313" key="18">
    <source>
        <dbReference type="EMBL" id="ODV54190.1"/>
    </source>
</evidence>
<dbReference type="PROSITE" id="PS00437">
    <property type="entry name" value="CATALASE_1"/>
    <property type="match status" value="1"/>
</dbReference>
<protein>
    <recommendedName>
        <fullName evidence="3 10">Catalase</fullName>
        <ecNumber evidence="3 10">1.11.1.6</ecNumber>
    </recommendedName>
</protein>
<feature type="binding site" evidence="13">
    <location>
        <position position="366"/>
    </location>
    <ligand>
        <name>heme</name>
        <dbReference type="ChEBI" id="CHEBI:30413"/>
    </ligand>
</feature>
<keyword evidence="6 10" id="KW-0479">Metal-binding</keyword>
<dbReference type="PIRSF" id="PIRSF038927">
    <property type="entry name" value="Catalase_clade2"/>
    <property type="match status" value="1"/>
</dbReference>
<dbReference type="InterPro" id="IPR018028">
    <property type="entry name" value="Catalase"/>
</dbReference>
<reference evidence="18 19" key="1">
    <citation type="submission" date="2016-09" db="EMBL/GenBank/DDBJ databases">
        <title>Draft genome sequence of the soil isolate, Lysinibacillus fusiformis M5, a potential hypoxanthine producer.</title>
        <authorList>
            <person name="Gallegos-Monterrosa R."/>
            <person name="Maroti G."/>
            <person name="Balint B."/>
            <person name="Kovacs A.T."/>
        </authorList>
    </citation>
    <scope>NUCLEOTIDE SEQUENCE [LARGE SCALE GENOMIC DNA]</scope>
    <source>
        <strain evidence="18 19">M5</strain>
    </source>
</reference>
<dbReference type="Pfam" id="PF18011">
    <property type="entry name" value="Catalase_C"/>
    <property type="match status" value="1"/>
</dbReference>
<evidence type="ECO:0000256" key="8">
    <source>
        <dbReference type="ARBA" id="ARBA00023004"/>
    </source>
</evidence>
<dbReference type="GO" id="GO:0006979">
    <property type="term" value="P:response to oxidative stress"/>
    <property type="evidence" value="ECO:0007669"/>
    <property type="project" value="InterPro"/>
</dbReference>
<keyword evidence="4 10" id="KW-0575">Peroxidase</keyword>